<dbReference type="OrthoDB" id="6052143at2759"/>
<dbReference type="Proteomes" id="UP000245119">
    <property type="component" value="Linkage Group LG6"/>
</dbReference>
<sequence>MFVISQLAFSDYFNQPCYAAAAGLVPRSAGMASQYRRGDFDLLVIHRHHGVLVAEIKAVGLNANELNKSVQEADADIAKRVGKALNQLNKSEAVVRHLTSDVAPTLPVRKTLMLPYIARSQLMRMLASPSRPGTGK</sequence>
<organism evidence="1 2">
    <name type="scientific">Pomacea canaliculata</name>
    <name type="common">Golden apple snail</name>
    <dbReference type="NCBI Taxonomy" id="400727"/>
    <lineage>
        <taxon>Eukaryota</taxon>
        <taxon>Metazoa</taxon>
        <taxon>Spiralia</taxon>
        <taxon>Lophotrochozoa</taxon>
        <taxon>Mollusca</taxon>
        <taxon>Gastropoda</taxon>
        <taxon>Caenogastropoda</taxon>
        <taxon>Architaenioglossa</taxon>
        <taxon>Ampullarioidea</taxon>
        <taxon>Ampullariidae</taxon>
        <taxon>Pomacea</taxon>
    </lineage>
</organism>
<dbReference type="AlphaFoldDB" id="A0A2T7P587"/>
<reference evidence="1 2" key="1">
    <citation type="submission" date="2018-04" db="EMBL/GenBank/DDBJ databases">
        <title>The genome of golden apple snail Pomacea canaliculata provides insight into stress tolerance and invasive adaptation.</title>
        <authorList>
            <person name="Liu C."/>
            <person name="Liu B."/>
            <person name="Ren Y."/>
            <person name="Zhang Y."/>
            <person name="Wang H."/>
            <person name="Li S."/>
            <person name="Jiang F."/>
            <person name="Yin L."/>
            <person name="Zhang G."/>
            <person name="Qian W."/>
            <person name="Fan W."/>
        </authorList>
    </citation>
    <scope>NUCLEOTIDE SEQUENCE [LARGE SCALE GENOMIC DNA]</scope>
    <source>
        <strain evidence="1">SZHN2017</strain>
        <tissue evidence="1">Muscle</tissue>
    </source>
</reference>
<protein>
    <submittedName>
        <fullName evidence="1">Uncharacterized protein</fullName>
    </submittedName>
</protein>
<keyword evidence="2" id="KW-1185">Reference proteome</keyword>
<gene>
    <name evidence="1" type="ORF">C0Q70_11188</name>
</gene>
<evidence type="ECO:0000313" key="2">
    <source>
        <dbReference type="Proteomes" id="UP000245119"/>
    </source>
</evidence>
<name>A0A2T7P587_POMCA</name>
<evidence type="ECO:0000313" key="1">
    <source>
        <dbReference type="EMBL" id="PVD28595.1"/>
    </source>
</evidence>
<proteinExistence type="predicted"/>
<comment type="caution">
    <text evidence="1">The sequence shown here is derived from an EMBL/GenBank/DDBJ whole genome shotgun (WGS) entry which is preliminary data.</text>
</comment>
<dbReference type="EMBL" id="PZQS01000006">
    <property type="protein sequence ID" value="PVD28595.1"/>
    <property type="molecule type" value="Genomic_DNA"/>
</dbReference>
<accession>A0A2T7P587</accession>